<dbReference type="SUPFAM" id="SSF160904">
    <property type="entry name" value="Jann2411-like"/>
    <property type="match status" value="1"/>
</dbReference>
<dbReference type="EMBL" id="LQPR01000022">
    <property type="protein sequence ID" value="ORW72677.1"/>
    <property type="molecule type" value="Genomic_DNA"/>
</dbReference>
<feature type="domain" description="Zinc finger CGNR" evidence="1">
    <location>
        <begin position="173"/>
        <end position="214"/>
    </location>
</feature>
<dbReference type="Gene3D" id="1.10.3300.10">
    <property type="entry name" value="Jann2411-like domain"/>
    <property type="match status" value="1"/>
</dbReference>
<dbReference type="Pfam" id="PF07336">
    <property type="entry name" value="ABATE"/>
    <property type="match status" value="1"/>
</dbReference>
<evidence type="ECO:0000313" key="3">
    <source>
        <dbReference type="Proteomes" id="UP000193387"/>
    </source>
</evidence>
<keyword evidence="3" id="KW-1185">Reference proteome</keyword>
<dbReference type="Proteomes" id="UP000193387">
    <property type="component" value="Unassembled WGS sequence"/>
</dbReference>
<gene>
    <name evidence="2" type="ORF">AWC23_09530</name>
</gene>
<dbReference type="InterPro" id="IPR023286">
    <property type="entry name" value="ABATE_dom_sf"/>
</dbReference>
<dbReference type="Pfam" id="PF11706">
    <property type="entry name" value="zf-CGNR"/>
    <property type="match status" value="1"/>
</dbReference>
<dbReference type="PANTHER" id="PTHR35525:SF3">
    <property type="entry name" value="BLL6575 PROTEIN"/>
    <property type="match status" value="1"/>
</dbReference>
<sequence length="218" mass="24064">MPSVCPPAFFVADSLGLDFLNSRASPKGTVVEWLADGEGLIAWLEQSQLLDSQTSELIRTIARPGELDNIAAQARELREWFRAFVEKYRGAALPRAALGDLAPLNALLERDDSYRLVAMRSQTPPESPAHVEDSDGVAFERILMRRWDSPASLLLPLADAVADAVCSADFSHIKRCAGPACTLVFLDKTKTRARRWCSMAVCGNRAKQSAYREKLKQS</sequence>
<dbReference type="InterPro" id="IPR021005">
    <property type="entry name" value="Znf_CGNR"/>
</dbReference>
<organism evidence="2 3">
    <name type="scientific">Mycobacterium saskatchewanense</name>
    <dbReference type="NCBI Taxonomy" id="220927"/>
    <lineage>
        <taxon>Bacteria</taxon>
        <taxon>Bacillati</taxon>
        <taxon>Actinomycetota</taxon>
        <taxon>Actinomycetes</taxon>
        <taxon>Mycobacteriales</taxon>
        <taxon>Mycobacteriaceae</taxon>
        <taxon>Mycobacterium</taxon>
        <taxon>Mycobacterium simiae complex</taxon>
    </lineage>
</organism>
<accession>A0AAJ3TVT6</accession>
<proteinExistence type="predicted"/>
<name>A0AAJ3TVT6_9MYCO</name>
<evidence type="ECO:0000259" key="1">
    <source>
        <dbReference type="Pfam" id="PF11706"/>
    </source>
</evidence>
<comment type="caution">
    <text evidence="2">The sequence shown here is derived from an EMBL/GenBank/DDBJ whole genome shotgun (WGS) entry which is preliminary data.</text>
</comment>
<dbReference type="PANTHER" id="PTHR35525">
    <property type="entry name" value="BLL6575 PROTEIN"/>
    <property type="match status" value="1"/>
</dbReference>
<reference evidence="2 3" key="1">
    <citation type="submission" date="2016-01" db="EMBL/GenBank/DDBJ databases">
        <title>The new phylogeny of the genus Mycobacterium.</title>
        <authorList>
            <person name="Tarcisio F."/>
            <person name="Conor M."/>
            <person name="Antonella G."/>
            <person name="Elisabetta G."/>
            <person name="Giulia F.S."/>
            <person name="Sara T."/>
            <person name="Anna F."/>
            <person name="Clotilde B."/>
            <person name="Roberto B."/>
            <person name="Veronica D.S."/>
            <person name="Fabio R."/>
            <person name="Monica P."/>
            <person name="Olivier J."/>
            <person name="Enrico T."/>
            <person name="Nicola S."/>
        </authorList>
    </citation>
    <scope>NUCLEOTIDE SEQUENCE [LARGE SCALE GENOMIC DNA]</scope>
    <source>
        <strain evidence="2 3">DSM 44616</strain>
    </source>
</reference>
<dbReference type="RefSeq" id="WP_085255089.1">
    <property type="nucleotide sequence ID" value="NZ_AP022573.1"/>
</dbReference>
<dbReference type="AlphaFoldDB" id="A0AAJ3TVT6"/>
<evidence type="ECO:0000313" key="2">
    <source>
        <dbReference type="EMBL" id="ORW72677.1"/>
    </source>
</evidence>
<protein>
    <recommendedName>
        <fullName evidence="1">Zinc finger CGNR domain-containing protein</fullName>
    </recommendedName>
</protein>
<dbReference type="InterPro" id="IPR010852">
    <property type="entry name" value="ABATE"/>
</dbReference>